<name>A0A1I1PY95_9BACT</name>
<dbReference type="EMBL" id="FOLQ01000003">
    <property type="protein sequence ID" value="SFD14866.1"/>
    <property type="molecule type" value="Genomic_DNA"/>
</dbReference>
<evidence type="ECO:0000313" key="2">
    <source>
        <dbReference type="Proteomes" id="UP000198598"/>
    </source>
</evidence>
<reference evidence="1 2" key="1">
    <citation type="submission" date="2016-10" db="EMBL/GenBank/DDBJ databases">
        <authorList>
            <person name="de Groot N.N."/>
        </authorList>
    </citation>
    <scope>NUCLEOTIDE SEQUENCE [LARGE SCALE GENOMIC DNA]</scope>
    <source>
        <strain evidence="1 2">DSM 26130</strain>
    </source>
</reference>
<accession>A0A1I1PY95</accession>
<dbReference type="Proteomes" id="UP000198598">
    <property type="component" value="Unassembled WGS sequence"/>
</dbReference>
<dbReference type="AlphaFoldDB" id="A0A1I1PY95"/>
<protein>
    <submittedName>
        <fullName evidence="1">Uncharacterized protein</fullName>
    </submittedName>
</protein>
<organism evidence="1 2">
    <name type="scientific">Spirosoma endophyticum</name>
    <dbReference type="NCBI Taxonomy" id="662367"/>
    <lineage>
        <taxon>Bacteria</taxon>
        <taxon>Pseudomonadati</taxon>
        <taxon>Bacteroidota</taxon>
        <taxon>Cytophagia</taxon>
        <taxon>Cytophagales</taxon>
        <taxon>Cytophagaceae</taxon>
        <taxon>Spirosoma</taxon>
    </lineage>
</organism>
<gene>
    <name evidence="1" type="ORF">SAMN05216167_103513</name>
</gene>
<evidence type="ECO:0000313" key="1">
    <source>
        <dbReference type="EMBL" id="SFD14866.1"/>
    </source>
</evidence>
<dbReference type="STRING" id="662367.SAMN05216167_103513"/>
<sequence length="52" mass="5813">MKKQFNIKPAQLVKAITKAAKAESTGVLRLLADDTSPCCHEWDLSRMVVVNR</sequence>
<keyword evidence="2" id="KW-1185">Reference proteome</keyword>
<proteinExistence type="predicted"/>
<dbReference type="RefSeq" id="WP_177236561.1">
    <property type="nucleotide sequence ID" value="NZ_FOLQ01000003.1"/>
</dbReference>